<evidence type="ECO:0000259" key="1">
    <source>
        <dbReference type="Pfam" id="PF14048"/>
    </source>
</evidence>
<organism evidence="3 4">
    <name type="scientific">Clunio marinus</name>
    <dbReference type="NCBI Taxonomy" id="568069"/>
    <lineage>
        <taxon>Eukaryota</taxon>
        <taxon>Metazoa</taxon>
        <taxon>Ecdysozoa</taxon>
        <taxon>Arthropoda</taxon>
        <taxon>Hexapoda</taxon>
        <taxon>Insecta</taxon>
        <taxon>Pterygota</taxon>
        <taxon>Neoptera</taxon>
        <taxon>Endopterygota</taxon>
        <taxon>Diptera</taxon>
        <taxon>Nematocera</taxon>
        <taxon>Chironomoidea</taxon>
        <taxon>Chironomidae</taxon>
        <taxon>Clunio</taxon>
    </lineage>
</organism>
<dbReference type="STRING" id="568069.A0A1J1HUX9"/>
<dbReference type="Pfam" id="PF14048">
    <property type="entry name" value="MBD_C"/>
    <property type="match status" value="1"/>
</dbReference>
<dbReference type="OrthoDB" id="10072024at2759"/>
<dbReference type="GO" id="GO:0008327">
    <property type="term" value="F:methyl-CpG binding"/>
    <property type="evidence" value="ECO:0007669"/>
    <property type="project" value="TreeGrafter"/>
</dbReference>
<evidence type="ECO:0000313" key="3">
    <source>
        <dbReference type="EMBL" id="CRK91879.1"/>
    </source>
</evidence>
<evidence type="ECO:0000259" key="2">
    <source>
        <dbReference type="Pfam" id="PF16564"/>
    </source>
</evidence>
<proteinExistence type="predicted"/>
<dbReference type="EMBL" id="CVRI01000021">
    <property type="protein sequence ID" value="CRK91879.1"/>
    <property type="molecule type" value="Genomic_DNA"/>
</dbReference>
<name>A0A1J1HUX9_9DIPT</name>
<dbReference type="PANTHER" id="PTHR12396:SF0">
    <property type="entry name" value="METHYL-CPG BINDING DOMAIN PROTEIN-LIKE, ISOFORM C"/>
    <property type="match status" value="1"/>
</dbReference>
<dbReference type="Proteomes" id="UP000183832">
    <property type="component" value="Unassembled WGS sequence"/>
</dbReference>
<dbReference type="GO" id="GO:0006346">
    <property type="term" value="P:DNA methylation-dependent constitutive heterochromatin formation"/>
    <property type="evidence" value="ECO:0007669"/>
    <property type="project" value="TreeGrafter"/>
</dbReference>
<gene>
    <name evidence="3" type="ORF">CLUMA_CG005499</name>
</gene>
<dbReference type="GO" id="GO:0000122">
    <property type="term" value="P:negative regulation of transcription by RNA polymerase II"/>
    <property type="evidence" value="ECO:0007669"/>
    <property type="project" value="TreeGrafter"/>
</dbReference>
<protein>
    <submittedName>
        <fullName evidence="3">CLUMA_CG005499, isoform B</fullName>
    </submittedName>
</protein>
<dbReference type="GO" id="GO:0005634">
    <property type="term" value="C:nucleus"/>
    <property type="evidence" value="ECO:0007669"/>
    <property type="project" value="UniProtKB-ARBA"/>
</dbReference>
<dbReference type="InterPro" id="IPR025884">
    <property type="entry name" value="MeCpG-bd_2/3_C_dom"/>
</dbReference>
<dbReference type="AlphaFoldDB" id="A0A1J1HUX9"/>
<feature type="domain" description="Methyl-CpG binding protein 2/3 C-terminal" evidence="1">
    <location>
        <begin position="165"/>
        <end position="257"/>
    </location>
</feature>
<dbReference type="Pfam" id="PF16564">
    <property type="entry name" value="MBDa"/>
    <property type="match status" value="1"/>
</dbReference>
<feature type="domain" description="Methyl-CpG-binding" evidence="2">
    <location>
        <begin position="97"/>
        <end position="159"/>
    </location>
</feature>
<dbReference type="InterPro" id="IPR032343">
    <property type="entry name" value="MBD2/MBD3_p55-bd"/>
</dbReference>
<keyword evidence="4" id="KW-1185">Reference proteome</keyword>
<sequence>MNLNIDKKRNDYASLSSKLNSTKNLDFTTYYNPQGPNLNRPEPTMDYAASNRVRNPSNQLFASVQSLPKKLNISPSVTATMSPPVGVLPTNNASPSQFDFRNIRSDASLVPPIRQTASIFKQPVTVVKTQEGKVKSELKHGSQEKPKQLFWEKRLENFHACDSEGTEFTLIDLPKQLKPVGPHVKDQTLFQSVATALHSSMHPVTGQMSAKTALSNNPGVFVNPDQPLLYACSITEDDIRKQEDRVQLARKKLQEALAN</sequence>
<evidence type="ECO:0000313" key="4">
    <source>
        <dbReference type="Proteomes" id="UP000183832"/>
    </source>
</evidence>
<reference evidence="3 4" key="1">
    <citation type="submission" date="2015-04" db="EMBL/GenBank/DDBJ databases">
        <authorList>
            <person name="Syromyatnikov M.Y."/>
            <person name="Popov V.N."/>
        </authorList>
    </citation>
    <scope>NUCLEOTIDE SEQUENCE [LARGE SCALE GENOMIC DNA]</scope>
</reference>
<dbReference type="PANTHER" id="PTHR12396">
    <property type="entry name" value="METHYL-CPG BINDING PROTEIN, MBD"/>
    <property type="match status" value="1"/>
</dbReference>
<accession>A0A1J1HUX9</accession>